<dbReference type="RefSeq" id="WP_351974941.1">
    <property type="nucleotide sequence ID" value="NZ_JBEPBX010000002.1"/>
</dbReference>
<dbReference type="InterPro" id="IPR007374">
    <property type="entry name" value="ASCH_domain"/>
</dbReference>
<dbReference type="Proteomes" id="UP001445472">
    <property type="component" value="Unassembled WGS sequence"/>
</dbReference>
<name>A0ABV1UP09_9ACTN</name>
<evidence type="ECO:0000259" key="1">
    <source>
        <dbReference type="Pfam" id="PF04266"/>
    </source>
</evidence>
<evidence type="ECO:0000313" key="3">
    <source>
        <dbReference type="Proteomes" id="UP001445472"/>
    </source>
</evidence>
<protein>
    <submittedName>
        <fullName evidence="2">ASCH domain-containing protein</fullName>
    </submittedName>
</protein>
<evidence type="ECO:0000313" key="2">
    <source>
        <dbReference type="EMBL" id="MER6612558.1"/>
    </source>
</evidence>
<dbReference type="CDD" id="cd06554">
    <property type="entry name" value="ASCH_ASC-1_like"/>
    <property type="match status" value="1"/>
</dbReference>
<dbReference type="SUPFAM" id="SSF88697">
    <property type="entry name" value="PUA domain-like"/>
    <property type="match status" value="1"/>
</dbReference>
<gene>
    <name evidence="2" type="ORF">ABT276_04015</name>
</gene>
<dbReference type="Pfam" id="PF04266">
    <property type="entry name" value="ASCH"/>
    <property type="match status" value="1"/>
</dbReference>
<comment type="caution">
    <text evidence="2">The sequence shown here is derived from an EMBL/GenBank/DDBJ whole genome shotgun (WGS) entry which is preliminary data.</text>
</comment>
<organism evidence="2 3">
    <name type="scientific">Streptomyces xantholiticus</name>
    <dbReference type="NCBI Taxonomy" id="68285"/>
    <lineage>
        <taxon>Bacteria</taxon>
        <taxon>Bacillati</taxon>
        <taxon>Actinomycetota</taxon>
        <taxon>Actinomycetes</taxon>
        <taxon>Kitasatosporales</taxon>
        <taxon>Streptomycetaceae</taxon>
        <taxon>Streptomyces</taxon>
    </lineage>
</organism>
<proteinExistence type="predicted"/>
<feature type="domain" description="ASCH" evidence="1">
    <location>
        <begin position="11"/>
        <end position="83"/>
    </location>
</feature>
<dbReference type="EMBL" id="JBEPBX010000002">
    <property type="protein sequence ID" value="MER6612558.1"/>
    <property type="molecule type" value="Genomic_DNA"/>
</dbReference>
<sequence length="141" mass="15418">MNIPVPEVLALTLWQPWASAIAYGTKRIENRTWPTDHRGLVLIHAGRTTDPDAKDAPLARPFLRRPFPRGAIVAVARLDDCHTDDGWCTLWSAPGQYHWRLTDVTPLAAPLSWPGARGLWTPPPGLLAAPLLADAMEAACG</sequence>
<accession>A0ABV1UP09</accession>
<dbReference type="InterPro" id="IPR015947">
    <property type="entry name" value="PUA-like_sf"/>
</dbReference>
<keyword evidence="3" id="KW-1185">Reference proteome</keyword>
<dbReference type="Gene3D" id="2.30.130.30">
    <property type="entry name" value="Hypothetical protein"/>
    <property type="match status" value="1"/>
</dbReference>
<reference evidence="2 3" key="1">
    <citation type="submission" date="2024-06" db="EMBL/GenBank/DDBJ databases">
        <title>The Natural Products Discovery Center: Release of the First 8490 Sequenced Strains for Exploring Actinobacteria Biosynthetic Diversity.</title>
        <authorList>
            <person name="Kalkreuter E."/>
            <person name="Kautsar S.A."/>
            <person name="Yang D."/>
            <person name="Bader C.D."/>
            <person name="Teijaro C.N."/>
            <person name="Fluegel L."/>
            <person name="Davis C.M."/>
            <person name="Simpson J.R."/>
            <person name="Lauterbach L."/>
            <person name="Steele A.D."/>
            <person name="Gui C."/>
            <person name="Meng S."/>
            <person name="Li G."/>
            <person name="Viehrig K."/>
            <person name="Ye F."/>
            <person name="Su P."/>
            <person name="Kiefer A.F."/>
            <person name="Nichols A."/>
            <person name="Cepeda A.J."/>
            <person name="Yan W."/>
            <person name="Fan B."/>
            <person name="Jiang Y."/>
            <person name="Adhikari A."/>
            <person name="Zheng C.-J."/>
            <person name="Schuster L."/>
            <person name="Cowan T.M."/>
            <person name="Smanski M.J."/>
            <person name="Chevrette M.G."/>
            <person name="De Carvalho L.P.S."/>
            <person name="Shen B."/>
        </authorList>
    </citation>
    <scope>NUCLEOTIDE SEQUENCE [LARGE SCALE GENOMIC DNA]</scope>
    <source>
        <strain evidence="2 3">NPDC000837</strain>
    </source>
</reference>